<evidence type="ECO:0000313" key="2">
    <source>
        <dbReference type="EMBL" id="RZQ62109.1"/>
    </source>
</evidence>
<proteinExistence type="predicted"/>
<dbReference type="RefSeq" id="WP_130477202.1">
    <property type="nucleotide sequence ID" value="NZ_SFCC01000010.1"/>
</dbReference>
<organism evidence="2 3">
    <name type="scientific">Amycolatopsis suaedae</name>
    <dbReference type="NCBI Taxonomy" id="2510978"/>
    <lineage>
        <taxon>Bacteria</taxon>
        <taxon>Bacillati</taxon>
        <taxon>Actinomycetota</taxon>
        <taxon>Actinomycetes</taxon>
        <taxon>Pseudonocardiales</taxon>
        <taxon>Pseudonocardiaceae</taxon>
        <taxon>Amycolatopsis</taxon>
    </lineage>
</organism>
<keyword evidence="1" id="KW-0812">Transmembrane</keyword>
<name>A0A4Q7J4X5_9PSEU</name>
<keyword evidence="1" id="KW-0472">Membrane</keyword>
<protein>
    <submittedName>
        <fullName evidence="2">Uncharacterized protein</fullName>
    </submittedName>
</protein>
<dbReference type="AlphaFoldDB" id="A0A4Q7J4X5"/>
<dbReference type="Proteomes" id="UP000292003">
    <property type="component" value="Unassembled WGS sequence"/>
</dbReference>
<feature type="transmembrane region" description="Helical" evidence="1">
    <location>
        <begin position="90"/>
        <end position="112"/>
    </location>
</feature>
<evidence type="ECO:0000256" key="1">
    <source>
        <dbReference type="SAM" id="Phobius"/>
    </source>
</evidence>
<keyword evidence="3" id="KW-1185">Reference proteome</keyword>
<gene>
    <name evidence="2" type="ORF">EWH70_21235</name>
</gene>
<feature type="transmembrane region" description="Helical" evidence="1">
    <location>
        <begin position="12"/>
        <end position="40"/>
    </location>
</feature>
<reference evidence="2 3" key="1">
    <citation type="submission" date="2019-02" db="EMBL/GenBank/DDBJ databases">
        <title>Draft genome sequence of Amycolatopsis sp. 8-3EHSu isolated from roots of Suaeda maritima.</title>
        <authorList>
            <person name="Duangmal K."/>
            <person name="Chantavorakit T."/>
        </authorList>
    </citation>
    <scope>NUCLEOTIDE SEQUENCE [LARGE SCALE GENOMIC DNA]</scope>
    <source>
        <strain evidence="2 3">8-3EHSu</strain>
    </source>
</reference>
<keyword evidence="1" id="KW-1133">Transmembrane helix</keyword>
<accession>A0A4Q7J4X5</accession>
<evidence type="ECO:0000313" key="3">
    <source>
        <dbReference type="Proteomes" id="UP000292003"/>
    </source>
</evidence>
<feature type="transmembrane region" description="Helical" evidence="1">
    <location>
        <begin position="60"/>
        <end position="83"/>
    </location>
</feature>
<sequence>MLSEKVERRGIPGCGCLGALGLLLLFFPGVLIAQLFGIGVKCSIDFPRGGACDPSTQTVVAWWVYCGFGLGLATLVAAFVIGYRRSRGTGIALVFTSLVIAFLTLVIVAAIVSEEPSAEDQAWSRARQEEAEIAEELAEARTRPPLEDVLSRMTAAREAVARSLHAAVPDVAWPPLYEEPPRPCFRDPAVPGRVLVNLRPGEIHHTQLITPGSRAFTEPEMRAIERSYREALAPAGFAPRPAPARTNDHPTIHYVAELRDHHGGWLELRWNHSRLTISFSTACHLPQAQLTP</sequence>
<comment type="caution">
    <text evidence="2">The sequence shown here is derived from an EMBL/GenBank/DDBJ whole genome shotgun (WGS) entry which is preliminary data.</text>
</comment>
<dbReference type="EMBL" id="SFCC01000010">
    <property type="protein sequence ID" value="RZQ62109.1"/>
    <property type="molecule type" value="Genomic_DNA"/>
</dbReference>
<dbReference type="Gene3D" id="3.30.2030.20">
    <property type="match status" value="1"/>
</dbReference>